<dbReference type="GO" id="GO:0005886">
    <property type="term" value="C:plasma membrane"/>
    <property type="evidence" value="ECO:0007669"/>
    <property type="project" value="UniProtKB-SubCell"/>
</dbReference>
<sequence length="460" mass="52126">MRKEVVAISSILVAALIAALVHAIVLGNLSQIFETVENTTNQTVSPKSTFIGPALSLVRTGSLGSGGKHIGFVQRGPGYAVALGGAFFLLGERMVAIFLVNLFSLLLTIFFLWRISARFLSGLWQYAPPFMLALFWEASAFVWLGSYELFTMAIATFAVFSFLKYHETRHYGWLALSSFLLAFWVLERPLLLYFVPIAFFLPVLWNRKVFSFGKLIFHLGVFTIIVVVIIGTWSFRNHIVIGTWQLGSGGHILLRRATQLDFSTREVISMYLSYAFGDLIGGVLYDGFPKDKEPRYWDAGVEKRIDETRDRGGSLIELDRVMYQDALNKIKEKPLKFFVTGFAGVFRLNSPMNYNTLELMRVLAGDNRSFPKGLRILLVLGVRLLWYGFLAVVSIAFIWHARDLKAWGLILGVILYYNIMYSLLTHAEVRYILTVMPFYFLLCAEGLYLISGGYRTHDKI</sequence>
<dbReference type="PANTHER" id="PTHR33908">
    <property type="entry name" value="MANNOSYLTRANSFERASE YKCB-RELATED"/>
    <property type="match status" value="1"/>
</dbReference>
<evidence type="ECO:0008006" key="11">
    <source>
        <dbReference type="Google" id="ProtNLM"/>
    </source>
</evidence>
<feature type="transmembrane region" description="Helical" evidence="8">
    <location>
        <begin position="94"/>
        <end position="113"/>
    </location>
</feature>
<evidence type="ECO:0000256" key="1">
    <source>
        <dbReference type="ARBA" id="ARBA00004651"/>
    </source>
</evidence>
<evidence type="ECO:0000313" key="10">
    <source>
        <dbReference type="Proteomes" id="UP000177954"/>
    </source>
</evidence>
<protein>
    <recommendedName>
        <fullName evidence="11">Glycosyltransferase RgtA/B/C/D-like domain-containing protein</fullName>
    </recommendedName>
</protein>
<comment type="subcellular location">
    <subcellularLocation>
        <location evidence="1">Cell membrane</location>
        <topology evidence="1">Multi-pass membrane protein</topology>
    </subcellularLocation>
</comment>
<dbReference type="AlphaFoldDB" id="A0A1G2GZI4"/>
<dbReference type="GO" id="GO:0009103">
    <property type="term" value="P:lipopolysaccharide biosynthetic process"/>
    <property type="evidence" value="ECO:0007669"/>
    <property type="project" value="UniProtKB-ARBA"/>
</dbReference>
<evidence type="ECO:0000256" key="5">
    <source>
        <dbReference type="ARBA" id="ARBA00022692"/>
    </source>
</evidence>
<dbReference type="PANTHER" id="PTHR33908:SF11">
    <property type="entry name" value="MEMBRANE PROTEIN"/>
    <property type="match status" value="1"/>
</dbReference>
<feature type="transmembrane region" description="Helical" evidence="8">
    <location>
        <begin position="149"/>
        <end position="166"/>
    </location>
</feature>
<feature type="transmembrane region" description="Helical" evidence="8">
    <location>
        <begin position="173"/>
        <end position="195"/>
    </location>
</feature>
<accession>A0A1G2GZI4</accession>
<keyword evidence="6 8" id="KW-1133">Transmembrane helix</keyword>
<proteinExistence type="predicted"/>
<dbReference type="EMBL" id="MHNZ01000030">
    <property type="protein sequence ID" value="OGZ55622.1"/>
    <property type="molecule type" value="Genomic_DNA"/>
</dbReference>
<feature type="transmembrane region" description="Helical" evidence="8">
    <location>
        <begin position="406"/>
        <end position="424"/>
    </location>
</feature>
<dbReference type="GO" id="GO:0016763">
    <property type="term" value="F:pentosyltransferase activity"/>
    <property type="evidence" value="ECO:0007669"/>
    <property type="project" value="TreeGrafter"/>
</dbReference>
<evidence type="ECO:0000256" key="3">
    <source>
        <dbReference type="ARBA" id="ARBA00022676"/>
    </source>
</evidence>
<keyword evidence="7 8" id="KW-0472">Membrane</keyword>
<gene>
    <name evidence="9" type="ORF">A3J04_00675</name>
</gene>
<evidence type="ECO:0000256" key="2">
    <source>
        <dbReference type="ARBA" id="ARBA00022475"/>
    </source>
</evidence>
<feature type="transmembrane region" description="Helical" evidence="8">
    <location>
        <begin position="215"/>
        <end position="235"/>
    </location>
</feature>
<feature type="transmembrane region" description="Helical" evidence="8">
    <location>
        <begin position="376"/>
        <end position="400"/>
    </location>
</feature>
<organism evidence="9 10">
    <name type="scientific">Candidatus Ryanbacteria bacterium RIFCSPLOWO2_02_FULL_47_14</name>
    <dbReference type="NCBI Taxonomy" id="1802129"/>
    <lineage>
        <taxon>Bacteria</taxon>
        <taxon>Candidatus Ryaniibacteriota</taxon>
    </lineage>
</organism>
<evidence type="ECO:0000256" key="4">
    <source>
        <dbReference type="ARBA" id="ARBA00022679"/>
    </source>
</evidence>
<keyword evidence="4" id="KW-0808">Transferase</keyword>
<dbReference type="STRING" id="1802129.A3J04_00675"/>
<reference evidence="9 10" key="1">
    <citation type="journal article" date="2016" name="Nat. Commun.">
        <title>Thousands of microbial genomes shed light on interconnected biogeochemical processes in an aquifer system.</title>
        <authorList>
            <person name="Anantharaman K."/>
            <person name="Brown C.T."/>
            <person name="Hug L.A."/>
            <person name="Sharon I."/>
            <person name="Castelle C.J."/>
            <person name="Probst A.J."/>
            <person name="Thomas B.C."/>
            <person name="Singh A."/>
            <person name="Wilkins M.J."/>
            <person name="Karaoz U."/>
            <person name="Brodie E.L."/>
            <person name="Williams K.H."/>
            <person name="Hubbard S.S."/>
            <person name="Banfield J.F."/>
        </authorList>
    </citation>
    <scope>NUCLEOTIDE SEQUENCE [LARGE SCALE GENOMIC DNA]</scope>
</reference>
<dbReference type="Proteomes" id="UP000177954">
    <property type="component" value="Unassembled WGS sequence"/>
</dbReference>
<name>A0A1G2GZI4_9BACT</name>
<dbReference type="InterPro" id="IPR050297">
    <property type="entry name" value="LipidA_mod_glycosyltrf_83"/>
</dbReference>
<feature type="transmembrane region" description="Helical" evidence="8">
    <location>
        <begin position="431"/>
        <end position="450"/>
    </location>
</feature>
<keyword evidence="2" id="KW-1003">Cell membrane</keyword>
<evidence type="ECO:0000256" key="7">
    <source>
        <dbReference type="ARBA" id="ARBA00023136"/>
    </source>
</evidence>
<evidence type="ECO:0000313" key="9">
    <source>
        <dbReference type="EMBL" id="OGZ55622.1"/>
    </source>
</evidence>
<evidence type="ECO:0000256" key="8">
    <source>
        <dbReference type="SAM" id="Phobius"/>
    </source>
</evidence>
<keyword evidence="3" id="KW-0328">Glycosyltransferase</keyword>
<evidence type="ECO:0000256" key="6">
    <source>
        <dbReference type="ARBA" id="ARBA00022989"/>
    </source>
</evidence>
<keyword evidence="5 8" id="KW-0812">Transmembrane</keyword>
<comment type="caution">
    <text evidence="9">The sequence shown here is derived from an EMBL/GenBank/DDBJ whole genome shotgun (WGS) entry which is preliminary data.</text>
</comment>